<dbReference type="InterPro" id="IPR001453">
    <property type="entry name" value="MoaB/Mog_dom"/>
</dbReference>
<dbReference type="InterPro" id="IPR036135">
    <property type="entry name" value="MoeA_linker/N_sf"/>
</dbReference>
<dbReference type="GO" id="GO:0005737">
    <property type="term" value="C:cytoplasm"/>
    <property type="evidence" value="ECO:0007669"/>
    <property type="project" value="TreeGrafter"/>
</dbReference>
<dbReference type="AlphaFoldDB" id="A0A7C2NMC9"/>
<evidence type="ECO:0000256" key="3">
    <source>
        <dbReference type="SAM" id="Phobius"/>
    </source>
</evidence>
<sequence length="414" mass="45311">MFREKGFWKRERVDDALKRLLGRIKALEIEEADVYNLTNRVLAEDIVAGFDIPPFDRAAMDGYAVKAEDTFGASVSNPIMLELAGSVEIGQVPEVKVEQGKAVRIVTGAMMPEGANAVVMLEHTRVNGNFIEILKAVTPLKNVSKRGEDIKEGEVVLRKGEILQPQDAGVIASLGIERVRVYRKPRVAVITTGNELAEVGEKIEGAKIYNSNNPMICNALLEFGFEAISLGIAKDSVEEIRNKICKALRFDAVVITGGTSVGSRDLVPEVVEEMGELVFHGVSMKPGMPTAAGLVDGKPIFMLPGSPAAALLGFYTFTIPALYRMMNVKIVARKWSRQRGILQGRVPSELGVRGNVRVLWEDGKVYPIRISGSGVLSSFVRANALLVVPEEREGYEEGEEVEVTLLRDVTEVFE</sequence>
<dbReference type="Gene3D" id="2.40.340.10">
    <property type="entry name" value="MoeA, C-terminal, domain IV"/>
    <property type="match status" value="1"/>
</dbReference>
<accession>A0A7C2NMC9</accession>
<dbReference type="PANTHER" id="PTHR10192:SF19">
    <property type="entry name" value="MOLYBDOPTERIN BIOSYNTHESIS PROTEIN MJ0666-RELATED"/>
    <property type="match status" value="1"/>
</dbReference>
<dbReference type="InterPro" id="IPR036425">
    <property type="entry name" value="MoaB/Mog-like_dom_sf"/>
</dbReference>
<dbReference type="SUPFAM" id="SSF53218">
    <property type="entry name" value="Molybdenum cofactor biosynthesis proteins"/>
    <property type="match status" value="1"/>
</dbReference>
<comment type="caution">
    <text evidence="5">The sequence shown here is derived from an EMBL/GenBank/DDBJ whole genome shotgun (WGS) entry which is preliminary data.</text>
</comment>
<comment type="pathway">
    <text evidence="1">Cofactor biosynthesis; molybdopterin biosynthesis.</text>
</comment>
<evidence type="ECO:0000259" key="4">
    <source>
        <dbReference type="SMART" id="SM00852"/>
    </source>
</evidence>
<dbReference type="SMART" id="SM00852">
    <property type="entry name" value="MoCF_biosynth"/>
    <property type="match status" value="1"/>
</dbReference>
<dbReference type="NCBIfam" id="TIGR00177">
    <property type="entry name" value="molyb_syn"/>
    <property type="match status" value="1"/>
</dbReference>
<dbReference type="GO" id="GO:0061599">
    <property type="term" value="F:molybdopterin molybdotransferase activity"/>
    <property type="evidence" value="ECO:0007669"/>
    <property type="project" value="TreeGrafter"/>
</dbReference>
<dbReference type="NCBIfam" id="NF045515">
    <property type="entry name" value="Glp_gephyrin"/>
    <property type="match status" value="1"/>
</dbReference>
<dbReference type="Pfam" id="PF03453">
    <property type="entry name" value="MoeA_N"/>
    <property type="match status" value="1"/>
</dbReference>
<name>A0A7C2NMC9_ARCFL</name>
<dbReference type="Gene3D" id="3.90.105.10">
    <property type="entry name" value="Molybdopterin biosynthesis moea protein, domain 2"/>
    <property type="match status" value="1"/>
</dbReference>
<dbReference type="InterPro" id="IPR005111">
    <property type="entry name" value="MoeA_C_domain_IV"/>
</dbReference>
<dbReference type="CDD" id="cd00887">
    <property type="entry name" value="MoeA"/>
    <property type="match status" value="1"/>
</dbReference>
<keyword evidence="3" id="KW-0472">Membrane</keyword>
<keyword evidence="3" id="KW-1133">Transmembrane helix</keyword>
<proteinExistence type="predicted"/>
<reference evidence="5" key="1">
    <citation type="journal article" date="2020" name="mSystems">
        <title>Genome- and Community-Level Interaction Insights into Carbon Utilization and Element Cycling Functions of Hydrothermarchaeota in Hydrothermal Sediment.</title>
        <authorList>
            <person name="Zhou Z."/>
            <person name="Liu Y."/>
            <person name="Xu W."/>
            <person name="Pan J."/>
            <person name="Luo Z.H."/>
            <person name="Li M."/>
        </authorList>
    </citation>
    <scope>NUCLEOTIDE SEQUENCE [LARGE SCALE GENOMIC DNA]</scope>
    <source>
        <strain evidence="5">SpSt-12</strain>
    </source>
</reference>
<keyword evidence="2" id="KW-0501">Molybdenum cofactor biosynthesis</keyword>
<keyword evidence="3" id="KW-0812">Transmembrane</keyword>
<dbReference type="PANTHER" id="PTHR10192">
    <property type="entry name" value="MOLYBDOPTERIN BIOSYNTHESIS PROTEIN"/>
    <property type="match status" value="1"/>
</dbReference>
<evidence type="ECO:0000313" key="5">
    <source>
        <dbReference type="EMBL" id="HET21038.1"/>
    </source>
</evidence>
<gene>
    <name evidence="5" type="ORF">ENN70_02850</name>
</gene>
<dbReference type="InterPro" id="IPR038987">
    <property type="entry name" value="MoeA-like"/>
</dbReference>
<dbReference type="UniPathway" id="UPA00344"/>
<dbReference type="EMBL" id="DSCQ01000035">
    <property type="protein sequence ID" value="HET21038.1"/>
    <property type="molecule type" value="Genomic_DNA"/>
</dbReference>
<dbReference type="Pfam" id="PF03454">
    <property type="entry name" value="MoeA_C"/>
    <property type="match status" value="1"/>
</dbReference>
<dbReference type="Gene3D" id="3.40.980.10">
    <property type="entry name" value="MoaB/Mog-like domain"/>
    <property type="match status" value="1"/>
</dbReference>
<dbReference type="Pfam" id="PF00994">
    <property type="entry name" value="MoCF_biosynth"/>
    <property type="match status" value="1"/>
</dbReference>
<dbReference type="SUPFAM" id="SSF63867">
    <property type="entry name" value="MoeA C-terminal domain-like"/>
    <property type="match status" value="1"/>
</dbReference>
<organism evidence="5">
    <name type="scientific">Archaeoglobus fulgidus</name>
    <dbReference type="NCBI Taxonomy" id="2234"/>
    <lineage>
        <taxon>Archaea</taxon>
        <taxon>Methanobacteriati</taxon>
        <taxon>Methanobacteriota</taxon>
        <taxon>Archaeoglobi</taxon>
        <taxon>Archaeoglobales</taxon>
        <taxon>Archaeoglobaceae</taxon>
        <taxon>Archaeoglobus</taxon>
    </lineage>
</organism>
<evidence type="ECO:0000256" key="1">
    <source>
        <dbReference type="ARBA" id="ARBA00005046"/>
    </source>
</evidence>
<feature type="domain" description="MoaB/Mog" evidence="4">
    <location>
        <begin position="188"/>
        <end position="324"/>
    </location>
</feature>
<dbReference type="SUPFAM" id="SSF63882">
    <property type="entry name" value="MoeA N-terminal region -like"/>
    <property type="match status" value="1"/>
</dbReference>
<dbReference type="FunFam" id="2.170.190.11:FF:000001">
    <property type="entry name" value="Molybdopterin molybdenumtransferase"/>
    <property type="match status" value="1"/>
</dbReference>
<protein>
    <submittedName>
        <fullName evidence="5">Molybdopterin molybdenumtransferase MoeA</fullName>
    </submittedName>
</protein>
<keyword evidence="5" id="KW-0808">Transferase</keyword>
<dbReference type="Gene3D" id="2.170.190.11">
    <property type="entry name" value="Molybdopterin biosynthesis moea protein, domain 3"/>
    <property type="match status" value="1"/>
</dbReference>
<feature type="transmembrane region" description="Helical" evidence="3">
    <location>
        <begin position="301"/>
        <end position="323"/>
    </location>
</feature>
<dbReference type="GO" id="GO:0006777">
    <property type="term" value="P:Mo-molybdopterin cofactor biosynthetic process"/>
    <property type="evidence" value="ECO:0007669"/>
    <property type="project" value="UniProtKB-KW"/>
</dbReference>
<dbReference type="InterPro" id="IPR036688">
    <property type="entry name" value="MoeA_C_domain_IV_sf"/>
</dbReference>
<evidence type="ECO:0000256" key="2">
    <source>
        <dbReference type="ARBA" id="ARBA00023150"/>
    </source>
</evidence>
<dbReference type="InterPro" id="IPR005110">
    <property type="entry name" value="MoeA_linker/N"/>
</dbReference>